<protein>
    <recommendedName>
        <fullName evidence="5">Transmembrane protein 107</fullName>
    </recommendedName>
</protein>
<feature type="transmembrane region" description="Helical" evidence="2">
    <location>
        <begin position="63"/>
        <end position="84"/>
    </location>
</feature>
<accession>A0A7S4R2F5</accession>
<feature type="signal peptide" evidence="3">
    <location>
        <begin position="1"/>
        <end position="27"/>
    </location>
</feature>
<feature type="transmembrane region" description="Helical" evidence="2">
    <location>
        <begin position="136"/>
        <end position="157"/>
    </location>
</feature>
<feature type="region of interest" description="Disordered" evidence="1">
    <location>
        <begin position="163"/>
        <end position="192"/>
    </location>
</feature>
<evidence type="ECO:0000256" key="3">
    <source>
        <dbReference type="SAM" id="SignalP"/>
    </source>
</evidence>
<evidence type="ECO:0000256" key="1">
    <source>
        <dbReference type="SAM" id="MobiDB-lite"/>
    </source>
</evidence>
<dbReference type="EMBL" id="HBNR01041708">
    <property type="protein sequence ID" value="CAE4600868.1"/>
    <property type="molecule type" value="Transcribed_RNA"/>
</dbReference>
<name>A0A7S4R2F5_9DINO</name>
<gene>
    <name evidence="4" type="ORF">AMON00008_LOCUS28958</name>
</gene>
<dbReference type="AlphaFoldDB" id="A0A7S4R2F5"/>
<keyword evidence="2" id="KW-0812">Transmembrane</keyword>
<evidence type="ECO:0000256" key="2">
    <source>
        <dbReference type="SAM" id="Phobius"/>
    </source>
</evidence>
<keyword evidence="3" id="KW-0732">Signal</keyword>
<reference evidence="4" key="1">
    <citation type="submission" date="2021-01" db="EMBL/GenBank/DDBJ databases">
        <authorList>
            <person name="Corre E."/>
            <person name="Pelletier E."/>
            <person name="Niang G."/>
            <person name="Scheremetjew M."/>
            <person name="Finn R."/>
            <person name="Kale V."/>
            <person name="Holt S."/>
            <person name="Cochrane G."/>
            <person name="Meng A."/>
            <person name="Brown T."/>
            <person name="Cohen L."/>
        </authorList>
    </citation>
    <scope>NUCLEOTIDE SEQUENCE</scope>
    <source>
        <strain evidence="4">CCMP3105</strain>
    </source>
</reference>
<sequence length="192" mass="19834">MARGHWSAAVAGALVALMCVLSIVGLAAPWWTSETDVTLWVPEACGDAASHNGTCSYFQAARAFAVLTVLFGVASAAVFALAFLTGRRMMHTGMGLWAVSFVCSLLVLGMGTGINGKIRGANGFRAGGATLHHSGAGWICELLASGIGIAVGILLSFNELSWPKPPKKPATTKPEVSGTADSGNTERTARKT</sequence>
<feature type="chain" id="PRO_5030961934" description="Transmembrane protein 107" evidence="3">
    <location>
        <begin position="28"/>
        <end position="192"/>
    </location>
</feature>
<keyword evidence="2" id="KW-1133">Transmembrane helix</keyword>
<organism evidence="4">
    <name type="scientific">Alexandrium monilatum</name>
    <dbReference type="NCBI Taxonomy" id="311494"/>
    <lineage>
        <taxon>Eukaryota</taxon>
        <taxon>Sar</taxon>
        <taxon>Alveolata</taxon>
        <taxon>Dinophyceae</taxon>
        <taxon>Gonyaulacales</taxon>
        <taxon>Pyrocystaceae</taxon>
        <taxon>Alexandrium</taxon>
    </lineage>
</organism>
<feature type="transmembrane region" description="Helical" evidence="2">
    <location>
        <begin position="96"/>
        <end position="116"/>
    </location>
</feature>
<keyword evidence="2" id="KW-0472">Membrane</keyword>
<evidence type="ECO:0000313" key="4">
    <source>
        <dbReference type="EMBL" id="CAE4600868.1"/>
    </source>
</evidence>
<evidence type="ECO:0008006" key="5">
    <source>
        <dbReference type="Google" id="ProtNLM"/>
    </source>
</evidence>
<proteinExistence type="predicted"/>